<evidence type="ECO:0000256" key="4">
    <source>
        <dbReference type="ARBA" id="ARBA00022932"/>
    </source>
</evidence>
<dbReference type="EMBL" id="JBEPLW010000002">
    <property type="protein sequence ID" value="MET3574826.1"/>
    <property type="molecule type" value="Genomic_DNA"/>
</dbReference>
<keyword evidence="9" id="KW-1185">Reference proteome</keyword>
<keyword evidence="3 5" id="KW-0548">Nucleotidyltransferase</keyword>
<dbReference type="GO" id="GO:0003887">
    <property type="term" value="F:DNA-directed DNA polymerase activity"/>
    <property type="evidence" value="ECO:0007669"/>
    <property type="project" value="UniProtKB-EC"/>
</dbReference>
<evidence type="ECO:0000256" key="1">
    <source>
        <dbReference type="ARBA" id="ARBA00010945"/>
    </source>
</evidence>
<evidence type="ECO:0000256" key="3">
    <source>
        <dbReference type="ARBA" id="ARBA00022695"/>
    </source>
</evidence>
<dbReference type="PANTHER" id="PTHR11076:SF33">
    <property type="entry name" value="DNA POLYMERASE KAPPA"/>
    <property type="match status" value="1"/>
</dbReference>
<comment type="function">
    <text evidence="5">Poorly processive, error-prone DNA polymerase involved in untargeted mutagenesis. Copies undamaged DNA at stalled replication forks, which arise in vivo from mismatched or misaligned primer ends. These misaligned primers can be extended by PolIV. Exhibits no 3'-5' exonuclease (proofreading) activity. May be involved in translesional synthesis, in conjunction with the beta clamp from PolIII.</text>
</comment>
<dbReference type="Pfam" id="PF11798">
    <property type="entry name" value="IMS_HHH"/>
    <property type="match status" value="1"/>
</dbReference>
<feature type="active site" evidence="5">
    <location>
        <position position="115"/>
    </location>
</feature>
<keyword evidence="4 5" id="KW-0239">DNA-directed DNA polymerase</keyword>
<dbReference type="Pfam" id="PF11799">
    <property type="entry name" value="IMS_C"/>
    <property type="match status" value="1"/>
</dbReference>
<gene>
    <name evidence="5" type="primary">dinB</name>
    <name evidence="8" type="ORF">ABID49_000708</name>
</gene>
<dbReference type="Gene3D" id="1.10.150.20">
    <property type="entry name" value="5' to 3' exonuclease, C-terminal subdomain"/>
    <property type="match status" value="1"/>
</dbReference>
<keyword evidence="5" id="KW-0235">DNA replication</keyword>
<dbReference type="Proteomes" id="UP001549099">
    <property type="component" value="Unassembled WGS sequence"/>
</dbReference>
<comment type="subcellular location">
    <subcellularLocation>
        <location evidence="5">Cytoplasm</location>
    </subcellularLocation>
</comment>
<dbReference type="SUPFAM" id="SSF56672">
    <property type="entry name" value="DNA/RNA polymerases"/>
    <property type="match status" value="1"/>
</dbReference>
<dbReference type="InterPro" id="IPR001126">
    <property type="entry name" value="UmuC"/>
</dbReference>
<dbReference type="Gene3D" id="3.30.70.270">
    <property type="match status" value="1"/>
</dbReference>
<evidence type="ECO:0000256" key="5">
    <source>
        <dbReference type="HAMAP-Rule" id="MF_01113"/>
    </source>
</evidence>
<comment type="similarity">
    <text evidence="1 5">Belongs to the DNA polymerase type-Y family.</text>
</comment>
<keyword evidence="5" id="KW-0963">Cytoplasm</keyword>
<comment type="caution">
    <text evidence="8">The sequence shown here is derived from an EMBL/GenBank/DDBJ whole genome shotgun (WGS) entry which is preliminary data.</text>
</comment>
<dbReference type="InterPro" id="IPR024728">
    <property type="entry name" value="PolY_HhH_motif"/>
</dbReference>
<evidence type="ECO:0000313" key="9">
    <source>
        <dbReference type="Proteomes" id="UP001549099"/>
    </source>
</evidence>
<dbReference type="InterPro" id="IPR050116">
    <property type="entry name" value="DNA_polymerase-Y"/>
</dbReference>
<reference evidence="8 9" key="1">
    <citation type="submission" date="2024-06" db="EMBL/GenBank/DDBJ databases">
        <title>Genomic Encyclopedia of Type Strains, Phase IV (KMG-IV): sequencing the most valuable type-strain genomes for metagenomic binning, comparative biology and taxonomic classification.</title>
        <authorList>
            <person name="Goeker M."/>
        </authorList>
    </citation>
    <scope>NUCLEOTIDE SEQUENCE [LARGE SCALE GENOMIC DNA]</scope>
    <source>
        <strain evidence="8 9">DSM 26128</strain>
    </source>
</reference>
<dbReference type="SUPFAM" id="SSF100879">
    <property type="entry name" value="Lesion bypass DNA polymerase (Y-family), little finger domain"/>
    <property type="match status" value="1"/>
</dbReference>
<dbReference type="Pfam" id="PF00817">
    <property type="entry name" value="IMS"/>
    <property type="match status" value="1"/>
</dbReference>
<feature type="binding site" evidence="5">
    <location>
        <position position="114"/>
    </location>
    <ligand>
        <name>Mg(2+)</name>
        <dbReference type="ChEBI" id="CHEBI:18420"/>
    </ligand>
</feature>
<dbReference type="InterPro" id="IPR043502">
    <property type="entry name" value="DNA/RNA_pol_sf"/>
</dbReference>
<name>A0ABV2G969_9BACL</name>
<evidence type="ECO:0000313" key="8">
    <source>
        <dbReference type="EMBL" id="MET3574826.1"/>
    </source>
</evidence>
<evidence type="ECO:0000256" key="2">
    <source>
        <dbReference type="ARBA" id="ARBA00022457"/>
    </source>
</evidence>
<dbReference type="InterPro" id="IPR043128">
    <property type="entry name" value="Rev_trsase/Diguanyl_cyclase"/>
</dbReference>
<dbReference type="NCBIfam" id="NF002492">
    <property type="entry name" value="PRK01810.1"/>
    <property type="match status" value="1"/>
</dbReference>
<feature type="region of interest" description="Disordered" evidence="6">
    <location>
        <begin position="240"/>
        <end position="265"/>
    </location>
</feature>
<dbReference type="HAMAP" id="MF_01113">
    <property type="entry name" value="DNApol_IV"/>
    <property type="match status" value="1"/>
</dbReference>
<keyword evidence="5" id="KW-0238">DNA-binding</keyword>
<feature type="compositionally biased region" description="Basic and acidic residues" evidence="6">
    <location>
        <begin position="242"/>
        <end position="254"/>
    </location>
</feature>
<dbReference type="InterPro" id="IPR022880">
    <property type="entry name" value="DNApol_IV"/>
</dbReference>
<dbReference type="Gene3D" id="3.30.1490.100">
    <property type="entry name" value="DNA polymerase, Y-family, little finger domain"/>
    <property type="match status" value="1"/>
</dbReference>
<comment type="subunit">
    <text evidence="5">Monomer.</text>
</comment>
<keyword evidence="5 8" id="KW-0808">Transferase</keyword>
<keyword evidence="5" id="KW-0234">DNA repair</keyword>
<comment type="catalytic activity">
    <reaction evidence="5">
        <text>DNA(n) + a 2'-deoxyribonucleoside 5'-triphosphate = DNA(n+1) + diphosphate</text>
        <dbReference type="Rhea" id="RHEA:22508"/>
        <dbReference type="Rhea" id="RHEA-COMP:17339"/>
        <dbReference type="Rhea" id="RHEA-COMP:17340"/>
        <dbReference type="ChEBI" id="CHEBI:33019"/>
        <dbReference type="ChEBI" id="CHEBI:61560"/>
        <dbReference type="ChEBI" id="CHEBI:173112"/>
        <dbReference type="EC" id="2.7.7.7"/>
    </reaction>
</comment>
<protein>
    <recommendedName>
        <fullName evidence="5">DNA polymerase IV</fullName>
        <shortName evidence="5">Pol IV</shortName>
        <ecNumber evidence="5">2.7.7.7</ecNumber>
    </recommendedName>
</protein>
<evidence type="ECO:0000256" key="6">
    <source>
        <dbReference type="SAM" id="MobiDB-lite"/>
    </source>
</evidence>
<keyword evidence="5" id="KW-0227">DNA damage</keyword>
<organism evidence="8 9">
    <name type="scientific">Bhargavaea ullalensis</name>
    <dbReference type="NCBI Taxonomy" id="1265685"/>
    <lineage>
        <taxon>Bacteria</taxon>
        <taxon>Bacillati</taxon>
        <taxon>Bacillota</taxon>
        <taxon>Bacilli</taxon>
        <taxon>Bacillales</taxon>
        <taxon>Caryophanaceae</taxon>
        <taxon>Bhargavaea</taxon>
    </lineage>
</organism>
<proteinExistence type="inferred from homology"/>
<dbReference type="RefSeq" id="WP_354195375.1">
    <property type="nucleotide sequence ID" value="NZ_JBEPLW010000002.1"/>
</dbReference>
<comment type="cofactor">
    <cofactor evidence="5">
        <name>Mg(2+)</name>
        <dbReference type="ChEBI" id="CHEBI:18420"/>
    </cofactor>
    <text evidence="5">Binds 2 magnesium ions per subunit.</text>
</comment>
<feature type="site" description="Substrate discrimination" evidence="5">
    <location>
        <position position="23"/>
    </location>
</feature>
<evidence type="ECO:0000259" key="7">
    <source>
        <dbReference type="PROSITE" id="PS50173"/>
    </source>
</evidence>
<feature type="binding site" evidence="5">
    <location>
        <position position="18"/>
    </location>
    <ligand>
        <name>Mg(2+)</name>
        <dbReference type="ChEBI" id="CHEBI:18420"/>
    </ligand>
</feature>
<keyword evidence="2 5" id="KW-0515">Mutator protein</keyword>
<dbReference type="InterPro" id="IPR036775">
    <property type="entry name" value="DNA_pol_Y-fam_lit_finger_sf"/>
</dbReference>
<dbReference type="NCBIfam" id="NF002677">
    <property type="entry name" value="PRK02406.1"/>
    <property type="match status" value="1"/>
</dbReference>
<dbReference type="PANTHER" id="PTHR11076">
    <property type="entry name" value="DNA REPAIR POLYMERASE UMUC / TRANSFERASE FAMILY MEMBER"/>
    <property type="match status" value="1"/>
</dbReference>
<dbReference type="EC" id="2.7.7.7" evidence="5"/>
<accession>A0ABV2G969</accession>
<keyword evidence="5" id="KW-0479">Metal-binding</keyword>
<feature type="domain" description="UmuC" evidence="7">
    <location>
        <begin position="14"/>
        <end position="195"/>
    </location>
</feature>
<dbReference type="Gene3D" id="3.40.1170.60">
    <property type="match status" value="1"/>
</dbReference>
<sequence>MAMHNRGRSKARIIFHIDMNSFFASVEQAHDPSLKGKPVAIAGNPKERRGIVVTCSYEARAYGVYTTMPVWEARKKCPDLIVIPPDHNRYREASNAMFQLLATFTDLIEPVSIDEGYLDVTETDWPGSAVGLAEEIQRRVLAELDLPCSIGIAPNKFLAKTASDMKKPMGITILRKRDVPAVLWPLPVIEMHGVGKSTEEKMNSVGIKTIGELAAAPDGLLREHLGKRGLYLKARANGVDNRPVDPESANERKSVGGSVTLPIDETDPDELKKTLKMLAGKVALRLARRELAGDVVTLQIRDADWVNHSRSRTLTNPVYAEEAIFREAEALLDRHWEGQPVRLLGVTVGRVVSRSEATEQLSIFSYEKHAREEPVLKALGELEQKFGKGAVTRGIRETAPERKQGKHAD</sequence>
<dbReference type="InterPro" id="IPR017961">
    <property type="entry name" value="DNA_pol_Y-fam_little_finger"/>
</dbReference>
<dbReference type="CDD" id="cd03586">
    <property type="entry name" value="PolY_Pol_IV_kappa"/>
    <property type="match status" value="1"/>
</dbReference>
<keyword evidence="5" id="KW-0460">Magnesium</keyword>
<dbReference type="PROSITE" id="PS50173">
    <property type="entry name" value="UMUC"/>
    <property type="match status" value="1"/>
</dbReference>